<dbReference type="PANTHER" id="PTHR11439">
    <property type="entry name" value="GAG-POL-RELATED RETROTRANSPOSON"/>
    <property type="match status" value="1"/>
</dbReference>
<sequence>MDLAELVRAVGGHEQYAAALASILGLTDVLDLPLITDEMLQELDEKLPDPEQRLAPIPRRKLDLVREYLTRTDLEADSEVLSSPHRFPLDHIERRHYQQLIGMANWLVTMGRLDIHHAVTTLARYASEPNHGHMDRALRLFGYLKKFPMKGIVMDPTPPTFENFEDEYKPDPDDLLLYGEVEEEIDEGLPTPSTLGDAELQITAVVDANHAHDRVTRRSITSYVIFIGSSPIMWTCKRQSVVSTSTYESEFRALRHATESIIFLRYLLRSLGVAVNSPTRVLTDNMSAMMSSTLRKTHISAKHAALSYHRVRESIAAGIITVEHIDGNNNFADLGTKSHPVHRHHELVDMVMV</sequence>
<dbReference type="PANTHER" id="PTHR11439:SF499">
    <property type="entry name" value="PPC DOMAIN-CONTAINING PROTEIN"/>
    <property type="match status" value="1"/>
</dbReference>
<proteinExistence type="predicted"/>
<accession>A0A7R9YC19</accession>
<evidence type="ECO:0008006" key="2">
    <source>
        <dbReference type="Google" id="ProtNLM"/>
    </source>
</evidence>
<dbReference type="AlphaFoldDB" id="A0A7R9YC19"/>
<dbReference type="CDD" id="cd09272">
    <property type="entry name" value="RNase_HI_RT_Ty1"/>
    <property type="match status" value="1"/>
</dbReference>
<organism evidence="1">
    <name type="scientific">Pinguiococcus pyrenoidosus</name>
    <dbReference type="NCBI Taxonomy" id="172671"/>
    <lineage>
        <taxon>Eukaryota</taxon>
        <taxon>Sar</taxon>
        <taxon>Stramenopiles</taxon>
        <taxon>Ochrophyta</taxon>
        <taxon>Pinguiophyceae</taxon>
        <taxon>Pinguiochrysidales</taxon>
        <taxon>Pinguiochrysidaceae</taxon>
        <taxon>Pinguiococcus</taxon>
    </lineage>
</organism>
<protein>
    <recommendedName>
        <fullName evidence="2">Reverse transcriptase Ty1/copia-type domain-containing protein</fullName>
    </recommendedName>
</protein>
<gene>
    <name evidence="1" type="ORF">PPYR1160_LOCUS6542</name>
</gene>
<evidence type="ECO:0000313" key="1">
    <source>
        <dbReference type="EMBL" id="CAD8257050.1"/>
    </source>
</evidence>
<dbReference type="EMBL" id="HBEA01008492">
    <property type="protein sequence ID" value="CAD8257050.1"/>
    <property type="molecule type" value="Transcribed_RNA"/>
</dbReference>
<reference evidence="1" key="1">
    <citation type="submission" date="2021-01" db="EMBL/GenBank/DDBJ databases">
        <authorList>
            <person name="Corre E."/>
            <person name="Pelletier E."/>
            <person name="Niang G."/>
            <person name="Scheremetjew M."/>
            <person name="Finn R."/>
            <person name="Kale V."/>
            <person name="Holt S."/>
            <person name="Cochrane G."/>
            <person name="Meng A."/>
            <person name="Brown T."/>
            <person name="Cohen L."/>
        </authorList>
    </citation>
    <scope>NUCLEOTIDE SEQUENCE</scope>
    <source>
        <strain evidence="1">CCMP2078</strain>
    </source>
</reference>
<name>A0A7R9YC19_9STRA</name>